<dbReference type="GO" id="GO:0005524">
    <property type="term" value="F:ATP binding"/>
    <property type="evidence" value="ECO:0007669"/>
    <property type="project" value="UniProtKB-KW"/>
</dbReference>
<dbReference type="PROSITE" id="PS50893">
    <property type="entry name" value="ABC_TRANSPORTER_2"/>
    <property type="match status" value="1"/>
</dbReference>
<dbReference type="FunFam" id="3.40.50.300:FF:000287">
    <property type="entry name" value="Multidrug ABC transporter ATP-binding protein"/>
    <property type="match status" value="1"/>
</dbReference>
<keyword evidence="6 12" id="KW-0067">ATP-binding</keyword>
<comment type="subcellular location">
    <subcellularLocation>
        <location evidence="1">Cell membrane</location>
        <topology evidence="1">Multi-pass membrane protein</topology>
    </subcellularLocation>
</comment>
<feature type="domain" description="ABC transporter" evidence="10">
    <location>
        <begin position="381"/>
        <end position="615"/>
    </location>
</feature>
<dbReference type="CDD" id="cd03254">
    <property type="entry name" value="ABCC_Glucan_exporter_like"/>
    <property type="match status" value="1"/>
</dbReference>
<evidence type="ECO:0000256" key="7">
    <source>
        <dbReference type="ARBA" id="ARBA00022989"/>
    </source>
</evidence>
<name>A0A4R3K6U2_9BACI</name>
<dbReference type="PANTHER" id="PTHR43394">
    <property type="entry name" value="ATP-DEPENDENT PERMEASE MDL1, MITOCHONDRIAL"/>
    <property type="match status" value="1"/>
</dbReference>
<keyword evidence="7 9" id="KW-1133">Transmembrane helix</keyword>
<evidence type="ECO:0000259" key="11">
    <source>
        <dbReference type="PROSITE" id="PS50929"/>
    </source>
</evidence>
<dbReference type="PROSITE" id="PS50929">
    <property type="entry name" value="ABC_TM1F"/>
    <property type="match status" value="1"/>
</dbReference>
<protein>
    <submittedName>
        <fullName evidence="12">ATP-binding cassette subfamily B protein</fullName>
    </submittedName>
</protein>
<organism evidence="12 13">
    <name type="scientific">Tepidibacillus fermentans</name>
    <dbReference type="NCBI Taxonomy" id="1281767"/>
    <lineage>
        <taxon>Bacteria</taxon>
        <taxon>Bacillati</taxon>
        <taxon>Bacillota</taxon>
        <taxon>Bacilli</taxon>
        <taxon>Bacillales</taxon>
        <taxon>Bacillaceae</taxon>
        <taxon>Tepidibacillus</taxon>
    </lineage>
</organism>
<feature type="transmembrane region" description="Helical" evidence="9">
    <location>
        <begin position="180"/>
        <end position="200"/>
    </location>
</feature>
<evidence type="ECO:0000256" key="1">
    <source>
        <dbReference type="ARBA" id="ARBA00004651"/>
    </source>
</evidence>
<evidence type="ECO:0000313" key="12">
    <source>
        <dbReference type="EMBL" id="TCS78468.1"/>
    </source>
</evidence>
<evidence type="ECO:0000256" key="5">
    <source>
        <dbReference type="ARBA" id="ARBA00022741"/>
    </source>
</evidence>
<feature type="transmembrane region" description="Helical" evidence="9">
    <location>
        <begin position="104"/>
        <end position="129"/>
    </location>
</feature>
<dbReference type="FunFam" id="1.20.1560.10:FF:000011">
    <property type="entry name" value="Multidrug ABC transporter ATP-binding protein"/>
    <property type="match status" value="1"/>
</dbReference>
<evidence type="ECO:0000256" key="4">
    <source>
        <dbReference type="ARBA" id="ARBA00022692"/>
    </source>
</evidence>
<dbReference type="SMART" id="SM00382">
    <property type="entry name" value="AAA"/>
    <property type="match status" value="1"/>
</dbReference>
<dbReference type="InterPro" id="IPR027417">
    <property type="entry name" value="P-loop_NTPase"/>
</dbReference>
<dbReference type="SUPFAM" id="SSF90123">
    <property type="entry name" value="ABC transporter transmembrane region"/>
    <property type="match status" value="1"/>
</dbReference>
<evidence type="ECO:0000256" key="3">
    <source>
        <dbReference type="ARBA" id="ARBA00022475"/>
    </source>
</evidence>
<dbReference type="GO" id="GO:0015421">
    <property type="term" value="F:ABC-type oligopeptide transporter activity"/>
    <property type="evidence" value="ECO:0007669"/>
    <property type="project" value="TreeGrafter"/>
</dbReference>
<evidence type="ECO:0000256" key="8">
    <source>
        <dbReference type="ARBA" id="ARBA00023136"/>
    </source>
</evidence>
<dbReference type="GO" id="GO:0005886">
    <property type="term" value="C:plasma membrane"/>
    <property type="evidence" value="ECO:0007669"/>
    <property type="project" value="UniProtKB-SubCell"/>
</dbReference>
<dbReference type="SUPFAM" id="SSF52540">
    <property type="entry name" value="P-loop containing nucleoside triphosphate hydrolases"/>
    <property type="match status" value="1"/>
</dbReference>
<dbReference type="PANTHER" id="PTHR43394:SF1">
    <property type="entry name" value="ATP-BINDING CASSETTE SUB-FAMILY B MEMBER 10, MITOCHONDRIAL"/>
    <property type="match status" value="1"/>
</dbReference>
<dbReference type="InterPro" id="IPR003593">
    <property type="entry name" value="AAA+_ATPase"/>
</dbReference>
<dbReference type="InterPro" id="IPR017871">
    <property type="entry name" value="ABC_transporter-like_CS"/>
</dbReference>
<evidence type="ECO:0000256" key="2">
    <source>
        <dbReference type="ARBA" id="ARBA00022448"/>
    </source>
</evidence>
<proteinExistence type="predicted"/>
<evidence type="ECO:0000256" key="6">
    <source>
        <dbReference type="ARBA" id="ARBA00022840"/>
    </source>
</evidence>
<feature type="transmembrane region" description="Helical" evidence="9">
    <location>
        <begin position="50"/>
        <end position="70"/>
    </location>
</feature>
<dbReference type="Pfam" id="PF00005">
    <property type="entry name" value="ABC_tran"/>
    <property type="match status" value="1"/>
</dbReference>
<feature type="transmembrane region" description="Helical" evidence="9">
    <location>
        <begin position="291"/>
        <end position="312"/>
    </location>
</feature>
<dbReference type="GO" id="GO:0016887">
    <property type="term" value="F:ATP hydrolysis activity"/>
    <property type="evidence" value="ECO:0007669"/>
    <property type="project" value="InterPro"/>
</dbReference>
<evidence type="ECO:0000259" key="10">
    <source>
        <dbReference type="PROSITE" id="PS50893"/>
    </source>
</evidence>
<accession>A0A4R3K6U2</accession>
<feature type="domain" description="ABC transmembrane type-1" evidence="11">
    <location>
        <begin position="55"/>
        <end position="347"/>
    </location>
</feature>
<feature type="transmembrane region" description="Helical" evidence="9">
    <location>
        <begin position="206"/>
        <end position="223"/>
    </location>
</feature>
<dbReference type="InterPro" id="IPR003439">
    <property type="entry name" value="ABC_transporter-like_ATP-bd"/>
</dbReference>
<dbReference type="Gene3D" id="3.40.50.300">
    <property type="entry name" value="P-loop containing nucleotide triphosphate hydrolases"/>
    <property type="match status" value="1"/>
</dbReference>
<keyword evidence="13" id="KW-1185">Reference proteome</keyword>
<evidence type="ECO:0000313" key="13">
    <source>
        <dbReference type="Proteomes" id="UP000295788"/>
    </source>
</evidence>
<comment type="caution">
    <text evidence="12">The sequence shown here is derived from an EMBL/GenBank/DDBJ whole genome shotgun (WGS) entry which is preliminary data.</text>
</comment>
<sequence>MSENTNKIMAKNSRNAGRQVGMGFGPRMGGEKARDFKGTMKKLAQYLSEYKLSILTVLIFAIASAGFSIVGPKILGKATTKLFEGVMAKIAGTGNVDFTAIGKIMITLIGLYLLSSLFGYIQGWIMSGVSMKVSYRFRKDISEKINRMPFRYFDNTNQGEVLSRVTNDVDTLSQTLNQSLGQIITSVTTVIGVLIMMFTISWQMTLVALAIIPISMILILMIVKNSQKYFKQQQDYLGNVNGHVEEMYGGHLVMKAFNGEKKSIEKFDGLNDKLYGSAWKSQFLTSIMMPLMNFVGNLGYVGVSILGGYLAAKRTIEVGDIQAFIQYVRQFTQPIAQIANISNILQQTAASAERVFEFLAEEEEIPETSDPIKLDHVEGHVEFRNVHFGYKPDQMIIHNFSVSIKPGQKVAIVGPTGAGKTTIVKLLMRFYDVNEGAILIDGHDIREFSRNDLRSMFGMVLQDTWVYNASIMENIRYGRLDATDEEVIAAAKAAYVDSFVHTLPNGYDMILNEEATNVSQGQKQLITIARAILANPRILILDEATSSVDTRTEIRIQKAMNNLMRNRTSFIIAHRLSTIRDADLILVMNQGNIVEQGTHEELLRKGGFYAKLYTSQFEVVTAS</sequence>
<dbReference type="EMBL" id="SMAB01000027">
    <property type="protein sequence ID" value="TCS78468.1"/>
    <property type="molecule type" value="Genomic_DNA"/>
</dbReference>
<reference evidence="12 13" key="1">
    <citation type="submission" date="2019-03" db="EMBL/GenBank/DDBJ databases">
        <title>Genomic Encyclopedia of Type Strains, Phase IV (KMG-IV): sequencing the most valuable type-strain genomes for metagenomic binning, comparative biology and taxonomic classification.</title>
        <authorList>
            <person name="Goeker M."/>
        </authorList>
    </citation>
    <scope>NUCLEOTIDE SEQUENCE [LARGE SCALE GENOMIC DNA]</scope>
    <source>
        <strain evidence="12 13">DSM 23802</strain>
    </source>
</reference>
<dbReference type="PROSITE" id="PS00211">
    <property type="entry name" value="ABC_TRANSPORTER_1"/>
    <property type="match status" value="1"/>
</dbReference>
<dbReference type="Gene3D" id="1.20.1560.10">
    <property type="entry name" value="ABC transporter type 1, transmembrane domain"/>
    <property type="match status" value="1"/>
</dbReference>
<dbReference type="InterPro" id="IPR011527">
    <property type="entry name" value="ABC1_TM_dom"/>
</dbReference>
<keyword evidence="2" id="KW-0813">Transport</keyword>
<dbReference type="AlphaFoldDB" id="A0A4R3K6U2"/>
<gene>
    <name evidence="12" type="ORF">EDD72_12712</name>
</gene>
<keyword evidence="4 9" id="KW-0812">Transmembrane</keyword>
<dbReference type="OrthoDB" id="9770415at2"/>
<dbReference type="InterPro" id="IPR036640">
    <property type="entry name" value="ABC1_TM_sf"/>
</dbReference>
<evidence type="ECO:0000256" key="9">
    <source>
        <dbReference type="SAM" id="Phobius"/>
    </source>
</evidence>
<dbReference type="CDD" id="cd18547">
    <property type="entry name" value="ABC_6TM_Tm288_like"/>
    <property type="match status" value="1"/>
</dbReference>
<dbReference type="Proteomes" id="UP000295788">
    <property type="component" value="Unassembled WGS sequence"/>
</dbReference>
<keyword evidence="5" id="KW-0547">Nucleotide-binding</keyword>
<dbReference type="InterPro" id="IPR039421">
    <property type="entry name" value="Type_1_exporter"/>
</dbReference>
<dbReference type="Pfam" id="PF00664">
    <property type="entry name" value="ABC_membrane"/>
    <property type="match status" value="1"/>
</dbReference>
<keyword evidence="8 9" id="KW-0472">Membrane</keyword>
<keyword evidence="3" id="KW-1003">Cell membrane</keyword>